<keyword evidence="3 6" id="KW-0547">Nucleotide-binding</keyword>
<dbReference type="EMBL" id="FUZP01000003">
    <property type="protein sequence ID" value="SKC67038.1"/>
    <property type="molecule type" value="Genomic_DNA"/>
</dbReference>
<dbReference type="SUPFAM" id="SSF82829">
    <property type="entry name" value="MesJ substrate recognition domain-like"/>
    <property type="match status" value="1"/>
</dbReference>
<dbReference type="Proteomes" id="UP000190857">
    <property type="component" value="Unassembled WGS sequence"/>
</dbReference>
<dbReference type="HAMAP" id="MF_01161">
    <property type="entry name" value="tRNA_Ile_lys_synt"/>
    <property type="match status" value="1"/>
</dbReference>
<name>A0A1T5KUZ0_9MICO</name>
<keyword evidence="2 6" id="KW-0819">tRNA processing</keyword>
<dbReference type="PANTHER" id="PTHR43033:SF1">
    <property type="entry name" value="TRNA(ILE)-LYSIDINE SYNTHASE-RELATED"/>
    <property type="match status" value="1"/>
</dbReference>
<dbReference type="InterPro" id="IPR012094">
    <property type="entry name" value="tRNA_Ile_lys_synt"/>
</dbReference>
<dbReference type="GO" id="GO:0005737">
    <property type="term" value="C:cytoplasm"/>
    <property type="evidence" value="ECO:0007669"/>
    <property type="project" value="UniProtKB-SubCell"/>
</dbReference>
<evidence type="ECO:0000256" key="1">
    <source>
        <dbReference type="ARBA" id="ARBA00022598"/>
    </source>
</evidence>
<feature type="binding site" evidence="6">
    <location>
        <begin position="45"/>
        <end position="50"/>
    </location>
    <ligand>
        <name>ATP</name>
        <dbReference type="ChEBI" id="CHEBI:30616"/>
    </ligand>
</feature>
<dbReference type="GO" id="GO:0005524">
    <property type="term" value="F:ATP binding"/>
    <property type="evidence" value="ECO:0007669"/>
    <property type="project" value="UniProtKB-UniRule"/>
</dbReference>
<evidence type="ECO:0000256" key="4">
    <source>
        <dbReference type="ARBA" id="ARBA00022840"/>
    </source>
</evidence>
<evidence type="ECO:0000313" key="8">
    <source>
        <dbReference type="EMBL" id="SKC67038.1"/>
    </source>
</evidence>
<dbReference type="GO" id="GO:0032267">
    <property type="term" value="F:tRNA(Ile)-lysidine synthase activity"/>
    <property type="evidence" value="ECO:0007669"/>
    <property type="project" value="UniProtKB-EC"/>
</dbReference>
<feature type="domain" description="tRNA(Ile)-lysidine/2-thiocytidine synthase N-terminal" evidence="7">
    <location>
        <begin position="40"/>
        <end position="214"/>
    </location>
</feature>
<keyword evidence="4 6" id="KW-0067">ATP-binding</keyword>
<dbReference type="STRING" id="123320.SAMN06309945_2475"/>
<dbReference type="InterPro" id="IPR012795">
    <property type="entry name" value="tRNA_Ile_lys_synt_N"/>
</dbReference>
<evidence type="ECO:0000256" key="6">
    <source>
        <dbReference type="HAMAP-Rule" id="MF_01161"/>
    </source>
</evidence>
<dbReference type="OrthoDB" id="5244702at2"/>
<dbReference type="InterPro" id="IPR011063">
    <property type="entry name" value="TilS/TtcA_N"/>
</dbReference>
<dbReference type="AlphaFoldDB" id="A0A1T5KUZ0"/>
<dbReference type="GO" id="GO:0006400">
    <property type="term" value="P:tRNA modification"/>
    <property type="evidence" value="ECO:0007669"/>
    <property type="project" value="UniProtKB-UniRule"/>
</dbReference>
<gene>
    <name evidence="6" type="primary">tilS</name>
    <name evidence="8" type="ORF">SAMN06309945_2475</name>
</gene>
<dbReference type="RefSeq" id="WP_079728524.1">
    <property type="nucleotide sequence ID" value="NZ_FUZP01000003.1"/>
</dbReference>
<comment type="catalytic activity">
    <reaction evidence="5 6">
        <text>cytidine(34) in tRNA(Ile2) + L-lysine + ATP = lysidine(34) in tRNA(Ile2) + AMP + diphosphate + H(+)</text>
        <dbReference type="Rhea" id="RHEA:43744"/>
        <dbReference type="Rhea" id="RHEA-COMP:10625"/>
        <dbReference type="Rhea" id="RHEA-COMP:10670"/>
        <dbReference type="ChEBI" id="CHEBI:15378"/>
        <dbReference type="ChEBI" id="CHEBI:30616"/>
        <dbReference type="ChEBI" id="CHEBI:32551"/>
        <dbReference type="ChEBI" id="CHEBI:33019"/>
        <dbReference type="ChEBI" id="CHEBI:82748"/>
        <dbReference type="ChEBI" id="CHEBI:83665"/>
        <dbReference type="ChEBI" id="CHEBI:456215"/>
        <dbReference type="EC" id="6.3.4.19"/>
    </reaction>
</comment>
<keyword evidence="9" id="KW-1185">Reference proteome</keyword>
<proteinExistence type="inferred from homology"/>
<accession>A0A1T5KUZ0</accession>
<dbReference type="NCBIfam" id="TIGR02432">
    <property type="entry name" value="lysidine_TilS_N"/>
    <property type="match status" value="1"/>
</dbReference>
<organism evidence="8 9">
    <name type="scientific">Okibacterium fritillariae</name>
    <dbReference type="NCBI Taxonomy" id="123320"/>
    <lineage>
        <taxon>Bacteria</taxon>
        <taxon>Bacillati</taxon>
        <taxon>Actinomycetota</taxon>
        <taxon>Actinomycetes</taxon>
        <taxon>Micrococcales</taxon>
        <taxon>Microbacteriaceae</taxon>
        <taxon>Okibacterium</taxon>
    </lineage>
</organism>
<dbReference type="EC" id="6.3.4.19" evidence="6"/>
<dbReference type="InterPro" id="IPR014729">
    <property type="entry name" value="Rossmann-like_a/b/a_fold"/>
</dbReference>
<comment type="function">
    <text evidence="6">Ligates lysine onto the cytidine present at position 34 of the AUA codon-specific tRNA(Ile) that contains the anticodon CAU, in an ATP-dependent manner. Cytidine is converted to lysidine, thus changing the amino acid specificity of the tRNA from methionine to isoleucine.</text>
</comment>
<dbReference type="Gene3D" id="1.20.59.20">
    <property type="match status" value="1"/>
</dbReference>
<sequence length="343" mass="36129">MPPSARPEHRRPLDPATAEVRTAVRRSLAAHVGGEGSPLVLVALSGGPDSLALAAAVAFEAPKLGIRAGAVIVDHALQSGSEDVAARAAEQASALGLAPVIVKQVVVSSGAGPEAAARHARYDAFAEVFAETGASHILIGHTLDDQAETVLLGLARGAGPASLRGMSELADRYLRPLLEVHRETTHASCDALGLDAWTDPHNDEHRFSRVRVRQAVLPVLERELGPGVAEALVRTADILREDSEALDRMVDEIIEEICEPAEAGIAVDVRALAVNPAALRNRIIRVVAAGEFGQYLNRAHTLEIARLVTDWRGQGPIDVPGISVTREGALLVFTARTSEGADA</sequence>
<comment type="subcellular location">
    <subcellularLocation>
        <location evidence="6">Cytoplasm</location>
    </subcellularLocation>
</comment>
<protein>
    <recommendedName>
        <fullName evidence="6">tRNA(Ile)-lysidine synthase</fullName>
        <ecNumber evidence="6">6.3.4.19</ecNumber>
    </recommendedName>
    <alternativeName>
        <fullName evidence="6">tRNA(Ile)-2-lysyl-cytidine synthase</fullName>
    </alternativeName>
    <alternativeName>
        <fullName evidence="6">tRNA(Ile)-lysidine synthetase</fullName>
    </alternativeName>
</protein>
<reference evidence="8 9" key="1">
    <citation type="submission" date="2017-02" db="EMBL/GenBank/DDBJ databases">
        <authorList>
            <person name="Peterson S.W."/>
        </authorList>
    </citation>
    <scope>NUCLEOTIDE SEQUENCE [LARGE SCALE GENOMIC DNA]</scope>
    <source>
        <strain evidence="8 9">VKM Ac-2059</strain>
    </source>
</reference>
<dbReference type="CDD" id="cd01992">
    <property type="entry name" value="TilS_N"/>
    <property type="match status" value="1"/>
</dbReference>
<evidence type="ECO:0000313" key="9">
    <source>
        <dbReference type="Proteomes" id="UP000190857"/>
    </source>
</evidence>
<evidence type="ECO:0000259" key="7">
    <source>
        <dbReference type="Pfam" id="PF01171"/>
    </source>
</evidence>
<keyword evidence="6" id="KW-0963">Cytoplasm</keyword>
<dbReference type="Gene3D" id="3.40.50.620">
    <property type="entry name" value="HUPs"/>
    <property type="match status" value="1"/>
</dbReference>
<keyword evidence="1 6" id="KW-0436">Ligase</keyword>
<comment type="similarity">
    <text evidence="6">Belongs to the tRNA(Ile)-lysidine synthase family.</text>
</comment>
<comment type="domain">
    <text evidence="6">The N-terminal region contains the highly conserved SGGXDS motif, predicted to be a P-loop motif involved in ATP binding.</text>
</comment>
<evidence type="ECO:0000256" key="2">
    <source>
        <dbReference type="ARBA" id="ARBA00022694"/>
    </source>
</evidence>
<evidence type="ECO:0000256" key="5">
    <source>
        <dbReference type="ARBA" id="ARBA00048539"/>
    </source>
</evidence>
<dbReference type="SUPFAM" id="SSF52402">
    <property type="entry name" value="Adenine nucleotide alpha hydrolases-like"/>
    <property type="match status" value="1"/>
</dbReference>
<dbReference type="Pfam" id="PF01171">
    <property type="entry name" value="ATP_bind_3"/>
    <property type="match status" value="1"/>
</dbReference>
<dbReference type="PANTHER" id="PTHR43033">
    <property type="entry name" value="TRNA(ILE)-LYSIDINE SYNTHASE-RELATED"/>
    <property type="match status" value="1"/>
</dbReference>
<evidence type="ECO:0000256" key="3">
    <source>
        <dbReference type="ARBA" id="ARBA00022741"/>
    </source>
</evidence>